<proteinExistence type="predicted"/>
<reference evidence="2" key="1">
    <citation type="journal article" date="2012" name="Nature">
        <title>The tomato genome sequence provides insights into fleshy fruit evolution.</title>
        <authorList>
            <consortium name="Tomato Genome Consortium"/>
        </authorList>
    </citation>
    <scope>NUCLEOTIDE SEQUENCE [LARGE SCALE GENOMIC DNA]</scope>
    <source>
        <strain evidence="2">cv. Heinz 1706</strain>
    </source>
</reference>
<dbReference type="InParanoid" id="A0A3Q7EEZ1"/>
<dbReference type="Gramene" id="Solyc01g058735.1.1">
    <property type="protein sequence ID" value="Solyc01g058735.1.1"/>
    <property type="gene ID" value="Solyc01g058735.1"/>
</dbReference>
<dbReference type="Proteomes" id="UP000004994">
    <property type="component" value="Chromosome 1"/>
</dbReference>
<protein>
    <submittedName>
        <fullName evidence="2">Uncharacterized protein</fullName>
    </submittedName>
</protein>
<name>A0A3Q7EEZ1_SOLLC</name>
<dbReference type="AlphaFoldDB" id="A0A3Q7EEZ1"/>
<feature type="signal peptide" evidence="1">
    <location>
        <begin position="1"/>
        <end position="24"/>
    </location>
</feature>
<dbReference type="EnsemblPlants" id="Solyc01g058735.1.1">
    <property type="protein sequence ID" value="Solyc01g058735.1.1"/>
    <property type="gene ID" value="Solyc01g058735.1"/>
</dbReference>
<reference evidence="2" key="2">
    <citation type="submission" date="2019-01" db="UniProtKB">
        <authorList>
            <consortium name="EnsemblPlants"/>
        </authorList>
    </citation>
    <scope>IDENTIFICATION</scope>
    <source>
        <strain evidence="2">cv. Heinz 1706</strain>
    </source>
</reference>
<organism evidence="2">
    <name type="scientific">Solanum lycopersicum</name>
    <name type="common">Tomato</name>
    <name type="synonym">Lycopersicon esculentum</name>
    <dbReference type="NCBI Taxonomy" id="4081"/>
    <lineage>
        <taxon>Eukaryota</taxon>
        <taxon>Viridiplantae</taxon>
        <taxon>Streptophyta</taxon>
        <taxon>Embryophyta</taxon>
        <taxon>Tracheophyta</taxon>
        <taxon>Spermatophyta</taxon>
        <taxon>Magnoliopsida</taxon>
        <taxon>eudicotyledons</taxon>
        <taxon>Gunneridae</taxon>
        <taxon>Pentapetalae</taxon>
        <taxon>asterids</taxon>
        <taxon>lamiids</taxon>
        <taxon>Solanales</taxon>
        <taxon>Solanaceae</taxon>
        <taxon>Solanoideae</taxon>
        <taxon>Solaneae</taxon>
        <taxon>Solanum</taxon>
        <taxon>Solanum subgen. Lycopersicon</taxon>
    </lineage>
</organism>
<keyword evidence="1" id="KW-0732">Signal</keyword>
<evidence type="ECO:0000313" key="3">
    <source>
        <dbReference type="Proteomes" id="UP000004994"/>
    </source>
</evidence>
<dbReference type="STRING" id="4081.A0A3Q7EEZ1"/>
<sequence>MVPITSCFCVAIVALSLFSTLSESASQAYRRDPGHQQWHHGAFQDVKENVRSEVRQMLHSRAEVLALWLGPKLIYMFIDEGNR</sequence>
<accession>A0A3Q7EEZ1</accession>
<keyword evidence="3" id="KW-1185">Reference proteome</keyword>
<feature type="chain" id="PRO_5018653640" evidence="1">
    <location>
        <begin position="25"/>
        <end position="83"/>
    </location>
</feature>
<evidence type="ECO:0000313" key="2">
    <source>
        <dbReference type="EnsemblPlants" id="Solyc01g058735.1.1"/>
    </source>
</evidence>
<evidence type="ECO:0000256" key="1">
    <source>
        <dbReference type="SAM" id="SignalP"/>
    </source>
</evidence>